<reference evidence="1" key="1">
    <citation type="submission" date="2023-05" db="EMBL/GenBank/DDBJ databases">
        <authorList>
            <person name="Huff M."/>
        </authorList>
    </citation>
    <scope>NUCLEOTIDE SEQUENCE</scope>
</reference>
<evidence type="ECO:0000313" key="1">
    <source>
        <dbReference type="EMBL" id="CAI9774537.1"/>
    </source>
</evidence>
<organism evidence="1 2">
    <name type="scientific">Fraxinus pennsylvanica</name>
    <dbReference type="NCBI Taxonomy" id="56036"/>
    <lineage>
        <taxon>Eukaryota</taxon>
        <taxon>Viridiplantae</taxon>
        <taxon>Streptophyta</taxon>
        <taxon>Embryophyta</taxon>
        <taxon>Tracheophyta</taxon>
        <taxon>Spermatophyta</taxon>
        <taxon>Magnoliopsida</taxon>
        <taxon>eudicotyledons</taxon>
        <taxon>Gunneridae</taxon>
        <taxon>Pentapetalae</taxon>
        <taxon>asterids</taxon>
        <taxon>lamiids</taxon>
        <taxon>Lamiales</taxon>
        <taxon>Oleaceae</taxon>
        <taxon>Oleeae</taxon>
        <taxon>Fraxinus</taxon>
    </lineage>
</organism>
<sequence length="172" mass="19145">MAEEVASPALAPAEVEVRSVIEQNPNPVGRILSVDKSGLMVKSFMGLRNKMNSTWSNKFNKTVKLIDVGEELPLSSLPPRVARLISTPPPPPPPSLAAVASFNAYEYFWRKKTSFITTPQCIPLKNNHKIAHFSGENTYEHQDLVLISPLSRGCKEQRKSLLIWEPYCIATS</sequence>
<dbReference type="EMBL" id="OU503048">
    <property type="protein sequence ID" value="CAI9774537.1"/>
    <property type="molecule type" value="Genomic_DNA"/>
</dbReference>
<evidence type="ECO:0000313" key="2">
    <source>
        <dbReference type="Proteomes" id="UP000834106"/>
    </source>
</evidence>
<keyword evidence="2" id="KW-1185">Reference proteome</keyword>
<protein>
    <submittedName>
        <fullName evidence="1">Uncharacterized protein</fullName>
    </submittedName>
</protein>
<dbReference type="AlphaFoldDB" id="A0AAD2E0D8"/>
<dbReference type="Proteomes" id="UP000834106">
    <property type="component" value="Chromosome 13"/>
</dbReference>
<gene>
    <name evidence="1" type="ORF">FPE_LOCUS21967</name>
</gene>
<proteinExistence type="predicted"/>
<accession>A0AAD2E0D8</accession>
<name>A0AAD2E0D8_9LAMI</name>